<dbReference type="InterPro" id="IPR052192">
    <property type="entry name" value="Insect_Ionotropic_Sensory_Rcpt"/>
</dbReference>
<dbReference type="GO" id="GO:0005886">
    <property type="term" value="C:plasma membrane"/>
    <property type="evidence" value="ECO:0007669"/>
    <property type="project" value="UniProtKB-SubCell"/>
</dbReference>
<evidence type="ECO:0000256" key="6">
    <source>
        <dbReference type="ARBA" id="ARBA00023170"/>
    </source>
</evidence>
<keyword evidence="2" id="KW-1003">Cell membrane</keyword>
<name>A0A9N9S6N4_9DIPT</name>
<evidence type="ECO:0000313" key="10">
    <source>
        <dbReference type="Proteomes" id="UP001153620"/>
    </source>
</evidence>
<evidence type="ECO:0000256" key="4">
    <source>
        <dbReference type="ARBA" id="ARBA00022989"/>
    </source>
</evidence>
<comment type="subcellular location">
    <subcellularLocation>
        <location evidence="1">Cell membrane</location>
        <topology evidence="1">Multi-pass membrane protein</topology>
    </subcellularLocation>
</comment>
<dbReference type="Gene3D" id="1.10.287.70">
    <property type="match status" value="2"/>
</dbReference>
<organism evidence="9 10">
    <name type="scientific">Chironomus riparius</name>
    <dbReference type="NCBI Taxonomy" id="315576"/>
    <lineage>
        <taxon>Eukaryota</taxon>
        <taxon>Metazoa</taxon>
        <taxon>Ecdysozoa</taxon>
        <taxon>Arthropoda</taxon>
        <taxon>Hexapoda</taxon>
        <taxon>Insecta</taxon>
        <taxon>Pterygota</taxon>
        <taxon>Neoptera</taxon>
        <taxon>Endopterygota</taxon>
        <taxon>Diptera</taxon>
        <taxon>Nematocera</taxon>
        <taxon>Chironomoidea</taxon>
        <taxon>Chironomidae</taxon>
        <taxon>Chironominae</taxon>
        <taxon>Chironomus</taxon>
    </lineage>
</organism>
<feature type="transmembrane region" description="Helical" evidence="8">
    <location>
        <begin position="494"/>
        <end position="513"/>
    </location>
</feature>
<dbReference type="AlphaFoldDB" id="A0A9N9S6N4"/>
<dbReference type="PANTHER" id="PTHR42643">
    <property type="entry name" value="IONOTROPIC RECEPTOR 20A-RELATED"/>
    <property type="match status" value="1"/>
</dbReference>
<feature type="transmembrane region" description="Helical" evidence="8">
    <location>
        <begin position="882"/>
        <end position="905"/>
    </location>
</feature>
<dbReference type="EMBL" id="OU895880">
    <property type="protein sequence ID" value="CAG9810549.1"/>
    <property type="molecule type" value="Genomic_DNA"/>
</dbReference>
<evidence type="ECO:0000256" key="3">
    <source>
        <dbReference type="ARBA" id="ARBA00022692"/>
    </source>
</evidence>
<keyword evidence="7" id="KW-0325">Glycoprotein</keyword>
<evidence type="ECO:0000313" key="9">
    <source>
        <dbReference type="EMBL" id="CAG9810549.1"/>
    </source>
</evidence>
<feature type="transmembrane region" description="Helical" evidence="8">
    <location>
        <begin position="460"/>
        <end position="482"/>
    </location>
</feature>
<feature type="transmembrane region" description="Helical" evidence="8">
    <location>
        <begin position="83"/>
        <end position="103"/>
    </location>
</feature>
<dbReference type="OrthoDB" id="7739311at2759"/>
<reference evidence="9" key="1">
    <citation type="submission" date="2022-01" db="EMBL/GenBank/DDBJ databases">
        <authorList>
            <person name="King R."/>
        </authorList>
    </citation>
    <scope>NUCLEOTIDE SEQUENCE</scope>
</reference>
<evidence type="ECO:0008006" key="11">
    <source>
        <dbReference type="Google" id="ProtNLM"/>
    </source>
</evidence>
<evidence type="ECO:0000256" key="2">
    <source>
        <dbReference type="ARBA" id="ARBA00022475"/>
    </source>
</evidence>
<evidence type="ECO:0000256" key="1">
    <source>
        <dbReference type="ARBA" id="ARBA00004651"/>
    </source>
</evidence>
<keyword evidence="3 8" id="KW-0812">Transmembrane</keyword>
<keyword evidence="10" id="KW-1185">Reference proteome</keyword>
<reference evidence="9" key="2">
    <citation type="submission" date="2022-10" db="EMBL/GenBank/DDBJ databases">
        <authorList>
            <consortium name="ENA_rothamsted_submissions"/>
            <consortium name="culmorum"/>
            <person name="King R."/>
        </authorList>
    </citation>
    <scope>NUCLEOTIDE SEQUENCE</scope>
</reference>
<feature type="transmembrane region" description="Helical" evidence="8">
    <location>
        <begin position="1092"/>
        <end position="1117"/>
    </location>
</feature>
<gene>
    <name evidence="9" type="ORF">CHIRRI_LOCUS13362</name>
</gene>
<feature type="transmembrane region" description="Helical" evidence="8">
    <location>
        <begin position="140"/>
        <end position="159"/>
    </location>
</feature>
<feature type="transmembrane region" description="Helical" evidence="8">
    <location>
        <begin position="941"/>
        <end position="961"/>
    </location>
</feature>
<evidence type="ECO:0000256" key="8">
    <source>
        <dbReference type="SAM" id="Phobius"/>
    </source>
</evidence>
<evidence type="ECO:0000256" key="7">
    <source>
        <dbReference type="ARBA" id="ARBA00023180"/>
    </source>
</evidence>
<dbReference type="Proteomes" id="UP001153620">
    <property type="component" value="Chromosome 4"/>
</dbReference>
<protein>
    <recommendedName>
        <fullName evidence="11">Ionotropic receptor</fullName>
    </recommendedName>
</protein>
<dbReference type="PANTHER" id="PTHR42643:SF30">
    <property type="entry name" value="IONOTROPIC RECEPTOR 40A-RELATED"/>
    <property type="match status" value="1"/>
</dbReference>
<accession>A0A9N9S6N4</accession>
<proteinExistence type="predicted"/>
<feature type="transmembrane region" description="Helical" evidence="8">
    <location>
        <begin position="683"/>
        <end position="703"/>
    </location>
</feature>
<keyword evidence="4 8" id="KW-1133">Transmembrane helix</keyword>
<keyword evidence="5 8" id="KW-0472">Membrane</keyword>
<sequence>MAGNIGNFQPDFRIRQDYYTEADIKMLSFAPKVGTFVGVYGDMLNGFAPTSLTFDSRFLFAVTPSEFYTNYEKLFLPFDCQTWLLLFLTFLIAFIIIFISRFWPEILWKLVFGQEVTNPALNVVQAFFGISQMKLPNASVPRFILMLFIGFCLIFRTCYQSMSFELLTSDVRKPPPSTIEDLIDRKFTIVSCKLGHEIILKEIVLEGYKRFASELLMTKYEIFNHSYIFDITSVVSHQFFIGNSFDGPTIDLMTYEHFHNQSCNDPVLQFVNLFDRSSLTWSTKFNNYWKFDNFNECPLSVNEKWGPYLYTKKGISEVNECFANEQYRCINLIIKLVLSEQLQGFIVDIFEMAGIIANFTPQFELRQDYYDPSDLILFTKIPKVATYVGIYGDMLNGYAPTSLTFENSFLFAATPADFYTAYEKLWLPFDRMTWLLLLLTFVAAFVVIFGLNFAPKIVKYLVFGQEVISPALNVIQIFFGISQMKLPAASAPRFILMLFIGFCIVIRTCYQSMSFELLTSNVRKPPPSKVEDLIDRNYTIVTCALGHEKILKDVVLEGYKSVNLKVHKVCIENVKLYCNNYNKPNAKLAFFLERYSYSMLSSMCKGAAVKLKHFKREAQTPVFYTHRNSFIFRTIDKLMEKIVPAGIPQHLIKHHESIVYRTYYPKIDNLPKVLKVRDLEHGFVIWFGACLVSVTGFIAEIIINFVTVENFDYPECNQPQVVILNTFQKPVQKWVKKLKNHQKFRTFNSCTFVVMDAFGPYLYPKNQGGKVLKCFKEHHESCEYYLMELEIHNELQGFTVDLFKIIRKIANFTTIFKINIRGIISHALKRFPIIKPQFLIFNQTLNVGYFPTALTLDTSHLFAVTPSKFYSNYEKLWLPFDVVTWIVLTIIFMVAFAVVLMFKFVDRRFRHAIAGKNISNPGLNIMHIFFGIAQMRLPMALVPRFLLIIFIIFCLIFRTCYQSKLFDFMTSNMRKPQPITVEDLIVKNYTIVTCGDDSANTAFFMEDIQFVSMNSLCQGSAHALKGFWMNPTLTTLATPRNSLIYHVLNDVLEKLVPAGIPKYLEDFHTQHLFKTYKPVVDSSPRPLKVTDLCFGFVLWLCACGASAGVFLVEVLVYRSWKTLRNFVGLWIVWTIFSSRVTKLNL</sequence>
<feature type="transmembrane region" description="Helical" evidence="8">
    <location>
        <begin position="434"/>
        <end position="454"/>
    </location>
</feature>
<evidence type="ECO:0000256" key="5">
    <source>
        <dbReference type="ARBA" id="ARBA00023136"/>
    </source>
</evidence>
<keyword evidence="6" id="KW-0675">Receptor</keyword>